<keyword evidence="11" id="KW-1207">Sterol metabolism</keyword>
<evidence type="ECO:0000313" key="15">
    <source>
        <dbReference type="Proteomes" id="UP000240883"/>
    </source>
</evidence>
<feature type="transmembrane region" description="Helical" evidence="13">
    <location>
        <begin position="106"/>
        <end position="122"/>
    </location>
</feature>
<dbReference type="Pfam" id="PF03694">
    <property type="entry name" value="Erg28"/>
    <property type="match status" value="1"/>
</dbReference>
<feature type="transmembrane region" description="Helical" evidence="13">
    <location>
        <begin position="134"/>
        <end position="154"/>
    </location>
</feature>
<sequence length="162" mass="18170">MASALTSYLPEQEGLLPKWLLLVSIISIGNSIQCYSTLHFTQRLYNGSATTMAPANVPARTIKTPSQGSPEAPSQVTPLSSRTFGTWTALTGLVRLYAAYNLDNEAMYRLAIWTYGVAWIHFMSEWLVFKTTKWATPLAGPVIIATSSLVWMWLQWDFYVKN</sequence>
<evidence type="ECO:0000256" key="11">
    <source>
        <dbReference type="ARBA" id="ARBA00023166"/>
    </source>
</evidence>
<evidence type="ECO:0000256" key="8">
    <source>
        <dbReference type="ARBA" id="ARBA00023011"/>
    </source>
</evidence>
<protein>
    <submittedName>
        <fullName evidence="14">Ergosterol biosynthesis protein-like protein</fullName>
    </submittedName>
</protein>
<dbReference type="AlphaFoldDB" id="A0A2T2NUQ6"/>
<evidence type="ECO:0000256" key="13">
    <source>
        <dbReference type="SAM" id="Phobius"/>
    </source>
</evidence>
<keyword evidence="7 13" id="KW-1133">Transmembrane helix</keyword>
<evidence type="ECO:0000256" key="3">
    <source>
        <dbReference type="ARBA" id="ARBA00022516"/>
    </source>
</evidence>
<comment type="subcellular location">
    <subcellularLocation>
        <location evidence="1">Endoplasmic reticulum membrane</location>
        <topology evidence="1">Multi-pass membrane protein</topology>
    </subcellularLocation>
</comment>
<keyword evidence="15" id="KW-1185">Reference proteome</keyword>
<name>A0A2T2NUQ6_CORCC</name>
<evidence type="ECO:0000256" key="6">
    <source>
        <dbReference type="ARBA" id="ARBA00022955"/>
    </source>
</evidence>
<keyword evidence="8" id="KW-0756">Sterol biosynthesis</keyword>
<evidence type="ECO:0000256" key="2">
    <source>
        <dbReference type="ARBA" id="ARBA00005377"/>
    </source>
</evidence>
<keyword evidence="9" id="KW-0443">Lipid metabolism</keyword>
<dbReference type="STRING" id="1448308.A0A2T2NUQ6"/>
<dbReference type="Proteomes" id="UP000240883">
    <property type="component" value="Unassembled WGS sequence"/>
</dbReference>
<keyword evidence="5" id="KW-0256">Endoplasmic reticulum</keyword>
<keyword evidence="4 13" id="KW-0812">Transmembrane</keyword>
<keyword evidence="3" id="KW-0444">Lipid biosynthesis</keyword>
<keyword evidence="6" id="KW-0752">Steroid biosynthesis</keyword>
<evidence type="ECO:0000256" key="1">
    <source>
        <dbReference type="ARBA" id="ARBA00004477"/>
    </source>
</evidence>
<evidence type="ECO:0000256" key="4">
    <source>
        <dbReference type="ARBA" id="ARBA00022692"/>
    </source>
</evidence>
<keyword evidence="12" id="KW-0753">Steroid metabolism</keyword>
<dbReference type="GO" id="GO:0005789">
    <property type="term" value="C:endoplasmic reticulum membrane"/>
    <property type="evidence" value="ECO:0007669"/>
    <property type="project" value="UniProtKB-SubCell"/>
</dbReference>
<evidence type="ECO:0000256" key="12">
    <source>
        <dbReference type="ARBA" id="ARBA00023221"/>
    </source>
</evidence>
<dbReference type="OrthoDB" id="6485510at2759"/>
<dbReference type="PANTHER" id="PTHR15451:SF19">
    <property type="entry name" value="ERGOSTEROL BIOSYNTHETIC PROTEIN 28 HOMOLOG"/>
    <property type="match status" value="1"/>
</dbReference>
<dbReference type="GO" id="GO:0016126">
    <property type="term" value="P:sterol biosynthetic process"/>
    <property type="evidence" value="ECO:0007669"/>
    <property type="project" value="UniProtKB-KW"/>
</dbReference>
<gene>
    <name evidence="14" type="ORF">BS50DRAFT_490754</name>
</gene>
<keyword evidence="10 13" id="KW-0472">Membrane</keyword>
<evidence type="ECO:0000256" key="10">
    <source>
        <dbReference type="ARBA" id="ARBA00023136"/>
    </source>
</evidence>
<comment type="similarity">
    <text evidence="2">Belongs to the ERG28 family.</text>
</comment>
<evidence type="ECO:0000256" key="9">
    <source>
        <dbReference type="ARBA" id="ARBA00023098"/>
    </source>
</evidence>
<evidence type="ECO:0000313" key="14">
    <source>
        <dbReference type="EMBL" id="PSN69172.1"/>
    </source>
</evidence>
<organism evidence="14 15">
    <name type="scientific">Corynespora cassiicola Philippines</name>
    <dbReference type="NCBI Taxonomy" id="1448308"/>
    <lineage>
        <taxon>Eukaryota</taxon>
        <taxon>Fungi</taxon>
        <taxon>Dikarya</taxon>
        <taxon>Ascomycota</taxon>
        <taxon>Pezizomycotina</taxon>
        <taxon>Dothideomycetes</taxon>
        <taxon>Pleosporomycetidae</taxon>
        <taxon>Pleosporales</taxon>
        <taxon>Corynesporascaceae</taxon>
        <taxon>Corynespora</taxon>
    </lineage>
</organism>
<dbReference type="PANTHER" id="PTHR15451">
    <property type="entry name" value="ERGOSTEROL BIOSYNTHETIC PROTEIN 28-RELATED"/>
    <property type="match status" value="1"/>
</dbReference>
<dbReference type="InterPro" id="IPR005352">
    <property type="entry name" value="Erg28"/>
</dbReference>
<reference evidence="14 15" key="1">
    <citation type="journal article" date="2018" name="Front. Microbiol.">
        <title>Genome-Wide Analysis of Corynespora cassiicola Leaf Fall Disease Putative Effectors.</title>
        <authorList>
            <person name="Lopez D."/>
            <person name="Ribeiro S."/>
            <person name="Label P."/>
            <person name="Fumanal B."/>
            <person name="Venisse J.S."/>
            <person name="Kohler A."/>
            <person name="de Oliveira R.R."/>
            <person name="Labutti K."/>
            <person name="Lipzen A."/>
            <person name="Lail K."/>
            <person name="Bauer D."/>
            <person name="Ohm R.A."/>
            <person name="Barry K.W."/>
            <person name="Spatafora J."/>
            <person name="Grigoriev I.V."/>
            <person name="Martin F.M."/>
            <person name="Pujade-Renaud V."/>
        </authorList>
    </citation>
    <scope>NUCLEOTIDE SEQUENCE [LARGE SCALE GENOMIC DNA]</scope>
    <source>
        <strain evidence="14 15">Philippines</strain>
    </source>
</reference>
<proteinExistence type="inferred from homology"/>
<evidence type="ECO:0000256" key="7">
    <source>
        <dbReference type="ARBA" id="ARBA00022989"/>
    </source>
</evidence>
<dbReference type="EMBL" id="KZ678133">
    <property type="protein sequence ID" value="PSN69172.1"/>
    <property type="molecule type" value="Genomic_DNA"/>
</dbReference>
<evidence type="ECO:0000256" key="5">
    <source>
        <dbReference type="ARBA" id="ARBA00022824"/>
    </source>
</evidence>
<accession>A0A2T2NUQ6</accession>
<dbReference type="GO" id="GO:0030674">
    <property type="term" value="F:protein-macromolecule adaptor activity"/>
    <property type="evidence" value="ECO:0007669"/>
    <property type="project" value="TreeGrafter"/>
</dbReference>